<evidence type="ECO:0000256" key="1">
    <source>
        <dbReference type="SAM" id="Phobius"/>
    </source>
</evidence>
<evidence type="ECO:0000313" key="4">
    <source>
        <dbReference type="Proteomes" id="UP000001798"/>
    </source>
</evidence>
<feature type="transmembrane region" description="Helical" evidence="1">
    <location>
        <begin position="177"/>
        <end position="199"/>
    </location>
</feature>
<reference evidence="3 4" key="2">
    <citation type="journal article" date="2012" name="Eukaryot. Cell">
        <title>Genome update of Botrytis cinerea strains B05.10 and T4.</title>
        <authorList>
            <person name="Staats M."/>
            <person name="van Kan J.A."/>
        </authorList>
    </citation>
    <scope>NUCLEOTIDE SEQUENCE [LARGE SCALE GENOMIC DNA]</scope>
    <source>
        <strain evidence="3 4">B05.10</strain>
    </source>
</reference>
<gene>
    <name evidence="3" type="ORF">BCIN_05g01310</name>
</gene>
<reference evidence="3 4" key="1">
    <citation type="journal article" date="2011" name="PLoS Genet.">
        <title>Genomic analysis of the necrotrophic fungal pathogens Sclerotinia sclerotiorum and Botrytis cinerea.</title>
        <authorList>
            <person name="Amselem J."/>
            <person name="Cuomo C.A."/>
            <person name="van Kan J.A."/>
            <person name="Viaud M."/>
            <person name="Benito E.P."/>
            <person name="Couloux A."/>
            <person name="Coutinho P.M."/>
            <person name="de Vries R.P."/>
            <person name="Dyer P.S."/>
            <person name="Fillinger S."/>
            <person name="Fournier E."/>
            <person name="Gout L."/>
            <person name="Hahn M."/>
            <person name="Kohn L."/>
            <person name="Lapalu N."/>
            <person name="Plummer K.M."/>
            <person name="Pradier J.M."/>
            <person name="Quevillon E."/>
            <person name="Sharon A."/>
            <person name="Simon A."/>
            <person name="ten Have A."/>
            <person name="Tudzynski B."/>
            <person name="Tudzynski P."/>
            <person name="Wincker P."/>
            <person name="Andrew M."/>
            <person name="Anthouard V."/>
            <person name="Beever R.E."/>
            <person name="Beffa R."/>
            <person name="Benoit I."/>
            <person name="Bouzid O."/>
            <person name="Brault B."/>
            <person name="Chen Z."/>
            <person name="Choquer M."/>
            <person name="Collemare J."/>
            <person name="Cotton P."/>
            <person name="Danchin E.G."/>
            <person name="Da Silva C."/>
            <person name="Gautier A."/>
            <person name="Giraud C."/>
            <person name="Giraud T."/>
            <person name="Gonzalez C."/>
            <person name="Grossetete S."/>
            <person name="Guldener U."/>
            <person name="Henrissat B."/>
            <person name="Howlett B.J."/>
            <person name="Kodira C."/>
            <person name="Kretschmer M."/>
            <person name="Lappartient A."/>
            <person name="Leroch M."/>
            <person name="Levis C."/>
            <person name="Mauceli E."/>
            <person name="Neuveglise C."/>
            <person name="Oeser B."/>
            <person name="Pearson M."/>
            <person name="Poulain J."/>
            <person name="Poussereau N."/>
            <person name="Quesneville H."/>
            <person name="Rascle C."/>
            <person name="Schumacher J."/>
            <person name="Segurens B."/>
            <person name="Sexton A."/>
            <person name="Silva E."/>
            <person name="Sirven C."/>
            <person name="Soanes D.M."/>
            <person name="Talbot N.J."/>
            <person name="Templeton M."/>
            <person name="Yandava C."/>
            <person name="Yarden O."/>
            <person name="Zeng Q."/>
            <person name="Rollins J.A."/>
            <person name="Lebrun M.H."/>
            <person name="Dickman M."/>
        </authorList>
    </citation>
    <scope>NUCLEOTIDE SEQUENCE [LARGE SCALE GENOMIC DNA]</scope>
    <source>
        <strain evidence="3 4">B05.10</strain>
    </source>
</reference>
<accession>A0A384JGK1</accession>
<sequence>MALSVNRMWTWIFIAQILKNALPFAFSKNINQFIKNIPLTEIFLAISIYNMANNETTVIGTIVFSICLAFNKMVENLTPSDTEKLFQQIQKVPRPIWESMLMLILFGLVIHYVFGIFGAICVFLRDSFIGIINALIEPISVSTILSKAFDAVKIVLSKAFDPVKIVLSKALDTVREIAKYACISILILLVLLIFGLVVLSNFTTIDVGQIIMDILYSYFAPFKTRDLIDYH</sequence>
<keyword evidence="1" id="KW-0472">Membrane</keyword>
<keyword evidence="1" id="KW-1133">Transmembrane helix</keyword>
<feature type="chain" id="PRO_5016739845" evidence="2">
    <location>
        <begin position="28"/>
        <end position="231"/>
    </location>
</feature>
<protein>
    <submittedName>
        <fullName evidence="3">Uncharacterized protein</fullName>
    </submittedName>
</protein>
<dbReference type="GeneID" id="36394157"/>
<keyword evidence="4" id="KW-1185">Reference proteome</keyword>
<feature type="transmembrane region" description="Helical" evidence="1">
    <location>
        <begin position="100"/>
        <end position="125"/>
    </location>
</feature>
<dbReference type="Proteomes" id="UP000001798">
    <property type="component" value="Chromosome 5"/>
</dbReference>
<evidence type="ECO:0000313" key="3">
    <source>
        <dbReference type="EMBL" id="ATZ49718.1"/>
    </source>
</evidence>
<evidence type="ECO:0000256" key="2">
    <source>
        <dbReference type="SAM" id="SignalP"/>
    </source>
</evidence>
<dbReference type="RefSeq" id="XP_024548619.1">
    <property type="nucleotide sequence ID" value="XM_024692837.1"/>
</dbReference>
<dbReference type="AlphaFoldDB" id="A0A384JGK1"/>
<dbReference type="EMBL" id="CP009809">
    <property type="protein sequence ID" value="ATZ49718.1"/>
    <property type="molecule type" value="Genomic_DNA"/>
</dbReference>
<organism evidence="3 4">
    <name type="scientific">Botryotinia fuckeliana (strain B05.10)</name>
    <name type="common">Noble rot fungus</name>
    <name type="synonym">Botrytis cinerea</name>
    <dbReference type="NCBI Taxonomy" id="332648"/>
    <lineage>
        <taxon>Eukaryota</taxon>
        <taxon>Fungi</taxon>
        <taxon>Dikarya</taxon>
        <taxon>Ascomycota</taxon>
        <taxon>Pezizomycotina</taxon>
        <taxon>Leotiomycetes</taxon>
        <taxon>Helotiales</taxon>
        <taxon>Sclerotiniaceae</taxon>
        <taxon>Botrytis</taxon>
    </lineage>
</organism>
<name>A0A384JGK1_BOTFB</name>
<proteinExistence type="predicted"/>
<keyword evidence="1" id="KW-0812">Transmembrane</keyword>
<keyword evidence="2" id="KW-0732">Signal</keyword>
<reference evidence="3 4" key="3">
    <citation type="journal article" date="2017" name="Mol. Plant Pathol.">
        <title>A gapless genome sequence of the fungus Botrytis cinerea.</title>
        <authorList>
            <person name="Van Kan J.A."/>
            <person name="Stassen J.H."/>
            <person name="Mosbach A."/>
            <person name="Van Der Lee T.A."/>
            <person name="Faino L."/>
            <person name="Farmer A.D."/>
            <person name="Papasotiriou D.G."/>
            <person name="Zhou S."/>
            <person name="Seidl M.F."/>
            <person name="Cottam E."/>
            <person name="Edel D."/>
            <person name="Hahn M."/>
            <person name="Schwartz D.C."/>
            <person name="Dietrich R.A."/>
            <person name="Widdison S."/>
            <person name="Scalliet G."/>
        </authorList>
    </citation>
    <scope>NUCLEOTIDE SEQUENCE [LARGE SCALE GENOMIC DNA]</scope>
    <source>
        <strain evidence="3 4">B05.10</strain>
    </source>
</reference>
<dbReference type="VEuPathDB" id="FungiDB:Bcin05g01310"/>
<feature type="signal peptide" evidence="2">
    <location>
        <begin position="1"/>
        <end position="27"/>
    </location>
</feature>
<dbReference type="KEGG" id="bfu:BCIN_05g01310"/>